<dbReference type="GO" id="GO:0008171">
    <property type="term" value="F:O-methyltransferase activity"/>
    <property type="evidence" value="ECO:0007669"/>
    <property type="project" value="InterPro"/>
</dbReference>
<evidence type="ECO:0000256" key="1">
    <source>
        <dbReference type="ARBA" id="ARBA00022603"/>
    </source>
</evidence>
<sequence length="466" mass="51721">MPDTSQINRSHSQLESKLTMITQEGPVAQKPTATGGATAVADPPLRAVCSSMTSSPRLEDLAASISTATRTIEEYLKQQNLPYPSFEVNGGITLPRELQDAKESILDSASELRYLLTDPVSAFFDGAPVGFMSMVVIQRFNIANLINPDMEMSFASIAEQTGLREGVVKHVLRHAMTLRVFREPRRGFVAHTPRSVVMRDGDIARWMAFSIDELTEAILCAPDAMQKWPRSDEPNETGFSLAENTDRPIYEVLEADPVRGARMASAMNVWASSESYSASKVVESYDWSRLGAGPVVDIGGSRGQVAVAVASKFPSLQFVVQDLESTIAGAEFDLPPEVADRVSFMAHDFFQEQSVVASAYFLRWILHNWSDKYCIQILRALIPALRPGARVIVNEICMPEPGEVPVCRERLARTMGLGMIGLFNAYERDIEDWTRVFKKTDSRFRLLGCRHLDGAEMALIEFEWTG</sequence>
<feature type="domain" description="O-methyltransferase C-terminal" evidence="4">
    <location>
        <begin position="249"/>
        <end position="439"/>
    </location>
</feature>
<protein>
    <submittedName>
        <fullName evidence="5">Sterigmatocystin 8-O-methyltransferase</fullName>
    </submittedName>
</protein>
<dbReference type="InterPro" id="IPR036388">
    <property type="entry name" value="WH-like_DNA-bd_sf"/>
</dbReference>
<dbReference type="EMBL" id="KZ825484">
    <property type="protein sequence ID" value="PYI33446.1"/>
    <property type="molecule type" value="Genomic_DNA"/>
</dbReference>
<dbReference type="PROSITE" id="PS51683">
    <property type="entry name" value="SAM_OMT_II"/>
    <property type="match status" value="1"/>
</dbReference>
<dbReference type="SUPFAM" id="SSF46785">
    <property type="entry name" value="Winged helix' DNA-binding domain"/>
    <property type="match status" value="1"/>
</dbReference>
<dbReference type="InterPro" id="IPR016461">
    <property type="entry name" value="COMT-like"/>
</dbReference>
<organism evidence="5 6">
    <name type="scientific">Aspergillus indologenus CBS 114.80</name>
    <dbReference type="NCBI Taxonomy" id="1450541"/>
    <lineage>
        <taxon>Eukaryota</taxon>
        <taxon>Fungi</taxon>
        <taxon>Dikarya</taxon>
        <taxon>Ascomycota</taxon>
        <taxon>Pezizomycotina</taxon>
        <taxon>Eurotiomycetes</taxon>
        <taxon>Eurotiomycetidae</taxon>
        <taxon>Eurotiales</taxon>
        <taxon>Aspergillaceae</taxon>
        <taxon>Aspergillus</taxon>
        <taxon>Aspergillus subgen. Circumdati</taxon>
    </lineage>
</organism>
<proteinExistence type="predicted"/>
<dbReference type="Gene3D" id="1.10.10.10">
    <property type="entry name" value="Winged helix-like DNA-binding domain superfamily/Winged helix DNA-binding domain"/>
    <property type="match status" value="1"/>
</dbReference>
<accession>A0A2V5JD11</accession>
<keyword evidence="2 5" id="KW-0808">Transferase</keyword>
<evidence type="ECO:0000259" key="4">
    <source>
        <dbReference type="Pfam" id="PF00891"/>
    </source>
</evidence>
<dbReference type="GO" id="GO:0032259">
    <property type="term" value="P:methylation"/>
    <property type="evidence" value="ECO:0007669"/>
    <property type="project" value="UniProtKB-KW"/>
</dbReference>
<dbReference type="PANTHER" id="PTHR43712:SF12">
    <property type="entry name" value="STERIGMATOCYSTIN 8-O-METHYLTRANSFERASE"/>
    <property type="match status" value="1"/>
</dbReference>
<dbReference type="InterPro" id="IPR029063">
    <property type="entry name" value="SAM-dependent_MTases_sf"/>
</dbReference>
<dbReference type="Proteomes" id="UP000248817">
    <property type="component" value="Unassembled WGS sequence"/>
</dbReference>
<keyword evidence="6" id="KW-1185">Reference proteome</keyword>
<dbReference type="InterPro" id="IPR036390">
    <property type="entry name" value="WH_DNA-bd_sf"/>
</dbReference>
<evidence type="ECO:0000313" key="6">
    <source>
        <dbReference type="Proteomes" id="UP000248817"/>
    </source>
</evidence>
<dbReference type="PANTHER" id="PTHR43712">
    <property type="entry name" value="PUTATIVE (AFU_ORTHOLOGUE AFUA_4G14580)-RELATED"/>
    <property type="match status" value="1"/>
</dbReference>
<evidence type="ECO:0000256" key="2">
    <source>
        <dbReference type="ARBA" id="ARBA00022679"/>
    </source>
</evidence>
<dbReference type="SUPFAM" id="SSF53335">
    <property type="entry name" value="S-adenosyl-L-methionine-dependent methyltransferases"/>
    <property type="match status" value="1"/>
</dbReference>
<gene>
    <name evidence="5" type="ORF">BP00DRAFT_470486</name>
</gene>
<evidence type="ECO:0000313" key="5">
    <source>
        <dbReference type="EMBL" id="PYI33446.1"/>
    </source>
</evidence>
<keyword evidence="3" id="KW-0949">S-adenosyl-L-methionine</keyword>
<name>A0A2V5JD11_9EURO</name>
<evidence type="ECO:0000256" key="3">
    <source>
        <dbReference type="ARBA" id="ARBA00022691"/>
    </source>
</evidence>
<dbReference type="InterPro" id="IPR001077">
    <property type="entry name" value="COMT_C"/>
</dbReference>
<dbReference type="Gene3D" id="3.40.50.150">
    <property type="entry name" value="Vaccinia Virus protein VP39"/>
    <property type="match status" value="1"/>
</dbReference>
<reference evidence="5 6" key="1">
    <citation type="submission" date="2018-02" db="EMBL/GenBank/DDBJ databases">
        <title>The genomes of Aspergillus section Nigri reveals drivers in fungal speciation.</title>
        <authorList>
            <consortium name="DOE Joint Genome Institute"/>
            <person name="Vesth T.C."/>
            <person name="Nybo J."/>
            <person name="Theobald S."/>
            <person name="Brandl J."/>
            <person name="Frisvad J.C."/>
            <person name="Nielsen K.F."/>
            <person name="Lyhne E.K."/>
            <person name="Kogle M.E."/>
            <person name="Kuo A."/>
            <person name="Riley R."/>
            <person name="Clum A."/>
            <person name="Nolan M."/>
            <person name="Lipzen A."/>
            <person name="Salamov A."/>
            <person name="Henrissat B."/>
            <person name="Wiebenga A."/>
            <person name="De vries R.P."/>
            <person name="Grigoriev I.V."/>
            <person name="Mortensen U.H."/>
            <person name="Andersen M.R."/>
            <person name="Baker S.E."/>
        </authorList>
    </citation>
    <scope>NUCLEOTIDE SEQUENCE [LARGE SCALE GENOMIC DNA]</scope>
    <source>
        <strain evidence="5 6">CBS 114.80</strain>
    </source>
</reference>
<keyword evidence="1 5" id="KW-0489">Methyltransferase</keyword>
<dbReference type="AlphaFoldDB" id="A0A2V5JD11"/>
<dbReference type="Pfam" id="PF00891">
    <property type="entry name" value="Methyltransf_2"/>
    <property type="match status" value="1"/>
</dbReference>
<dbReference type="GO" id="GO:0044550">
    <property type="term" value="P:secondary metabolite biosynthetic process"/>
    <property type="evidence" value="ECO:0007669"/>
    <property type="project" value="UniProtKB-ARBA"/>
</dbReference>